<dbReference type="EMBL" id="BSQG01000017">
    <property type="protein sequence ID" value="GLU50493.1"/>
    <property type="molecule type" value="Genomic_DNA"/>
</dbReference>
<evidence type="ECO:0000259" key="5">
    <source>
        <dbReference type="Pfam" id="PF00561"/>
    </source>
</evidence>
<feature type="domain" description="Peptidase S33 tripeptidyl aminopeptidase-like C-terminal" evidence="6">
    <location>
        <begin position="407"/>
        <end position="509"/>
    </location>
</feature>
<dbReference type="InterPro" id="IPR013595">
    <property type="entry name" value="Pept_S33_TAP-like_C"/>
</dbReference>
<evidence type="ECO:0000313" key="7">
    <source>
        <dbReference type="EMBL" id="GLU50493.1"/>
    </source>
</evidence>
<keyword evidence="8" id="KW-1185">Reference proteome</keyword>
<evidence type="ECO:0000256" key="4">
    <source>
        <dbReference type="SAM" id="SignalP"/>
    </source>
</evidence>
<evidence type="ECO:0000256" key="1">
    <source>
        <dbReference type="ARBA" id="ARBA00010088"/>
    </source>
</evidence>
<keyword evidence="2 4" id="KW-0732">Signal</keyword>
<proteinExistence type="inferred from homology"/>
<protein>
    <submittedName>
        <fullName evidence="7">Proteinase</fullName>
    </submittedName>
</protein>
<sequence>MKTTVGIAGALAAVLFAAACASGGSEGGGPAQEPLAAFYDQEISWSDCGSGFECGTFEVPRDYTDPDGARLEIAVKRLPSDGADRIGSLVINPGGPGGSGIGYVSAATSVLSQQLRDRFDVVGFDPRGVGQSSPLYCLDAGELDDYLGLQVASRDGDGDLAEVTDAGLDELAESSRGFVESCQERSGDLLPHVGTANVARDMDVLRALLGDDGLSYLGKSYGTTIGAYYAELFPNRVRTLVLDGAVDPDMDQLEGSVQQADGFNTALTAFVEDCLTQSDCPLADGPDTTPEEAVDRLLGLFEEAAREPLSSSLGDGREVNRPRLESGVLAALYSESYWPKVRSGLTDAFAGDGTALLKLGDMLYSRGDEKAFENSTAVLVAVNCADRVSPRDIGVYQRAAVKAGEDSPVFGPALAWSALPCAYWPEDAIAPPLVLDGDGAPPILVVGTLRDSATPYRWAQNLAGDLESGVLLTWDGDGHTAYRVGDRCVDEAVDTYFLEAVPPSEGAVCDL</sequence>
<dbReference type="Pfam" id="PF08386">
    <property type="entry name" value="Abhydrolase_4"/>
    <property type="match status" value="1"/>
</dbReference>
<feature type="domain" description="AB hydrolase-1" evidence="5">
    <location>
        <begin position="89"/>
        <end position="283"/>
    </location>
</feature>
<dbReference type="Gene3D" id="3.40.50.1820">
    <property type="entry name" value="alpha/beta hydrolase"/>
    <property type="match status" value="1"/>
</dbReference>
<dbReference type="InterPro" id="IPR029058">
    <property type="entry name" value="AB_hydrolase_fold"/>
</dbReference>
<evidence type="ECO:0000256" key="2">
    <source>
        <dbReference type="ARBA" id="ARBA00022729"/>
    </source>
</evidence>
<dbReference type="GO" id="GO:0016787">
    <property type="term" value="F:hydrolase activity"/>
    <property type="evidence" value="ECO:0007669"/>
    <property type="project" value="UniProtKB-KW"/>
</dbReference>
<dbReference type="AlphaFoldDB" id="A0A9W6ULB8"/>
<dbReference type="Pfam" id="PF00561">
    <property type="entry name" value="Abhydrolase_1"/>
    <property type="match status" value="1"/>
</dbReference>
<accession>A0A9W6ULB8</accession>
<feature type="signal peptide" evidence="4">
    <location>
        <begin position="1"/>
        <end position="21"/>
    </location>
</feature>
<reference evidence="7" key="1">
    <citation type="submission" date="2023-02" db="EMBL/GenBank/DDBJ databases">
        <title>Nocardiopsis ansamitocini NBRC 112285.</title>
        <authorList>
            <person name="Ichikawa N."/>
            <person name="Sato H."/>
            <person name="Tonouchi N."/>
        </authorList>
    </citation>
    <scope>NUCLEOTIDE SEQUENCE</scope>
    <source>
        <strain evidence="7">NBRC 112285</strain>
    </source>
</reference>
<dbReference type="SUPFAM" id="SSF53474">
    <property type="entry name" value="alpha/beta-Hydrolases"/>
    <property type="match status" value="1"/>
</dbReference>
<feature type="chain" id="PRO_5040829954" evidence="4">
    <location>
        <begin position="22"/>
        <end position="511"/>
    </location>
</feature>
<evidence type="ECO:0000256" key="3">
    <source>
        <dbReference type="ARBA" id="ARBA00022801"/>
    </source>
</evidence>
<keyword evidence="3" id="KW-0378">Hydrolase</keyword>
<dbReference type="InterPro" id="IPR000073">
    <property type="entry name" value="AB_hydrolase_1"/>
</dbReference>
<dbReference type="PANTHER" id="PTHR43248:SF29">
    <property type="entry name" value="TRIPEPTIDYL AMINOPEPTIDASE"/>
    <property type="match status" value="1"/>
</dbReference>
<dbReference type="PROSITE" id="PS51257">
    <property type="entry name" value="PROKAR_LIPOPROTEIN"/>
    <property type="match status" value="1"/>
</dbReference>
<comment type="caution">
    <text evidence="7">The sequence shown here is derived from an EMBL/GenBank/DDBJ whole genome shotgun (WGS) entry which is preliminary data.</text>
</comment>
<gene>
    <name evidence="7" type="ORF">Nans01_48440</name>
</gene>
<organism evidence="7 8">
    <name type="scientific">Nocardiopsis ansamitocini</name>
    <dbReference type="NCBI Taxonomy" id="1670832"/>
    <lineage>
        <taxon>Bacteria</taxon>
        <taxon>Bacillati</taxon>
        <taxon>Actinomycetota</taxon>
        <taxon>Actinomycetes</taxon>
        <taxon>Streptosporangiales</taxon>
        <taxon>Nocardiopsidaceae</taxon>
        <taxon>Nocardiopsis</taxon>
    </lineage>
</organism>
<comment type="similarity">
    <text evidence="1">Belongs to the peptidase S33 family.</text>
</comment>
<name>A0A9W6ULB8_9ACTN</name>
<evidence type="ECO:0000259" key="6">
    <source>
        <dbReference type="Pfam" id="PF08386"/>
    </source>
</evidence>
<dbReference type="RefSeq" id="WP_285762034.1">
    <property type="nucleotide sequence ID" value="NZ_BSQG01000017.1"/>
</dbReference>
<evidence type="ECO:0000313" key="8">
    <source>
        <dbReference type="Proteomes" id="UP001165092"/>
    </source>
</evidence>
<dbReference type="PANTHER" id="PTHR43248">
    <property type="entry name" value="2-SUCCINYL-6-HYDROXY-2,4-CYCLOHEXADIENE-1-CARBOXYLATE SYNTHASE"/>
    <property type="match status" value="1"/>
</dbReference>
<dbReference type="InterPro" id="IPR051601">
    <property type="entry name" value="Serine_prot/Carboxylest_S33"/>
</dbReference>
<dbReference type="Proteomes" id="UP001165092">
    <property type="component" value="Unassembled WGS sequence"/>
</dbReference>